<keyword evidence="3" id="KW-0808">Transferase</keyword>
<dbReference type="EMBL" id="HBUF01112679">
    <property type="protein sequence ID" value="CAG6640568.1"/>
    <property type="molecule type" value="Transcribed_RNA"/>
</dbReference>
<dbReference type="AlphaFoldDB" id="A0A8D8QY22"/>
<evidence type="ECO:0000313" key="3">
    <source>
        <dbReference type="EMBL" id="CAG6640569.1"/>
    </source>
</evidence>
<feature type="signal peptide" evidence="1">
    <location>
        <begin position="1"/>
        <end position="20"/>
    </location>
</feature>
<organism evidence="3">
    <name type="scientific">Cacopsylla melanoneura</name>
    <dbReference type="NCBI Taxonomy" id="428564"/>
    <lineage>
        <taxon>Eukaryota</taxon>
        <taxon>Metazoa</taxon>
        <taxon>Ecdysozoa</taxon>
        <taxon>Arthropoda</taxon>
        <taxon>Hexapoda</taxon>
        <taxon>Insecta</taxon>
        <taxon>Pterygota</taxon>
        <taxon>Neoptera</taxon>
        <taxon>Paraneoptera</taxon>
        <taxon>Hemiptera</taxon>
        <taxon>Sternorrhyncha</taxon>
        <taxon>Psylloidea</taxon>
        <taxon>Psyllidae</taxon>
        <taxon>Psyllinae</taxon>
        <taxon>Cacopsylla</taxon>
    </lineage>
</organism>
<proteinExistence type="predicted"/>
<protein>
    <submittedName>
        <fullName evidence="3">Tyrosine-protein kinase receptor Tie-1</fullName>
    </submittedName>
</protein>
<feature type="domain" description="EGF-like" evidence="2">
    <location>
        <begin position="478"/>
        <end position="489"/>
    </location>
</feature>
<evidence type="ECO:0000256" key="1">
    <source>
        <dbReference type="SAM" id="SignalP"/>
    </source>
</evidence>
<dbReference type="InterPro" id="IPR052108">
    <property type="entry name" value="MEGF/SIB"/>
</dbReference>
<dbReference type="PANTHER" id="PTHR24035">
    <property type="entry name" value="MULTIPLE EPIDERMAL GROWTH FACTOR-LIKE DOMAINS PROTEIN"/>
    <property type="match status" value="1"/>
</dbReference>
<dbReference type="GO" id="GO:0016301">
    <property type="term" value="F:kinase activity"/>
    <property type="evidence" value="ECO:0007669"/>
    <property type="project" value="UniProtKB-KW"/>
</dbReference>
<dbReference type="PANTHER" id="PTHR24035:SF109">
    <property type="entry name" value="PROTEIN DRAPER"/>
    <property type="match status" value="1"/>
</dbReference>
<dbReference type="PROSITE" id="PS00022">
    <property type="entry name" value="EGF_1"/>
    <property type="match status" value="2"/>
</dbReference>
<dbReference type="EMBL" id="HBUF01112678">
    <property type="protein sequence ID" value="CAG6640567.1"/>
    <property type="molecule type" value="Transcribed_RNA"/>
</dbReference>
<sequence length="519" mass="59026">MEKFVLSIYLCLFFFSIVNGLNDVTTAYEINPVKSDREGITCNVKVHVQPKDVELPLFNINGDGPVAGTNNIPPLFQNSRRSKWTPTRSCVEIRTIIEERYQDQAIPIFTHFNMNLPPLGHCLKAHENFKMFKLESYDRGNISKDIFGKDEMDELYNSTHAFPFNTLGIKFMKNELLLSIQLYWDNNESHFIEIEFRNATHISVCYHKDKIDCKESKFSFDVLPYIDDGTEVFITLYGELIISNQFSGAIFQTNFYLPEGVTKYNRVSVNKYTGLEANFYLYQGRPTHIVSPWLDIETNTSAFIFYFALPGHTVNASLEDQTTKAVTQLSGVELDRVHTSAGLERVLTKVSIPRWTGKKRIRVEGDTFVVGNIWESTELDQHKEKGRVRCRSRWIEDNMMHIYNTLERGGTKDTEPVDTCFNGGRLKNAACACPPGFAGNQCEQACGRNRFGQTCSYVCSNSSNDCKGMILCTPDYGCTCAPGYYGDQCMEQCQQGTYEADCVHANLTEFDRNTVVPTP</sequence>
<feature type="domain" description="EGF-like" evidence="2">
    <location>
        <begin position="431"/>
        <end position="442"/>
    </location>
</feature>
<feature type="chain" id="PRO_5036261835" evidence="1">
    <location>
        <begin position="21"/>
        <end position="519"/>
    </location>
</feature>
<evidence type="ECO:0000259" key="2">
    <source>
        <dbReference type="PROSITE" id="PS00022"/>
    </source>
</evidence>
<keyword evidence="3" id="KW-0675">Receptor</keyword>
<name>A0A8D8QY22_9HEMI</name>
<dbReference type="Gene3D" id="2.170.300.10">
    <property type="entry name" value="Tie2 ligand-binding domain superfamily"/>
    <property type="match status" value="1"/>
</dbReference>
<dbReference type="InterPro" id="IPR000742">
    <property type="entry name" value="EGF"/>
</dbReference>
<reference evidence="3" key="1">
    <citation type="submission" date="2021-05" db="EMBL/GenBank/DDBJ databases">
        <authorList>
            <person name="Alioto T."/>
            <person name="Alioto T."/>
            <person name="Gomez Garrido J."/>
        </authorList>
    </citation>
    <scope>NUCLEOTIDE SEQUENCE</scope>
</reference>
<keyword evidence="3" id="KW-0418">Kinase</keyword>
<dbReference type="EMBL" id="HBUF01112680">
    <property type="protein sequence ID" value="CAG6640569.1"/>
    <property type="molecule type" value="Transcribed_RNA"/>
</dbReference>
<accession>A0A8D8QY22</accession>
<keyword evidence="1" id="KW-0732">Signal</keyword>
<dbReference type="EMBL" id="HBUF01112681">
    <property type="protein sequence ID" value="CAG6640570.1"/>
    <property type="molecule type" value="Transcribed_RNA"/>
</dbReference>